<sequence>MTEKGYKGGLVSRITNKHSGKKYIISTAKEVGKDYWSIVVAQSKFLGLWMDFKNRLSWIRNNKEEAYKVHYELKDIVENIPEREWLDRVPNPAPPGGYSKDAGETLKRKLGSF</sequence>
<evidence type="ECO:0000313" key="2">
    <source>
        <dbReference type="Proteomes" id="UP000231371"/>
    </source>
</evidence>
<accession>A0A2H0KFX6</accession>
<gene>
    <name evidence="1" type="ORF">COV89_02055</name>
</gene>
<organism evidence="1 2">
    <name type="scientific">Candidatus Shapirobacteria bacterium CG11_big_fil_rev_8_21_14_0_20_40_12</name>
    <dbReference type="NCBI Taxonomy" id="1974889"/>
    <lineage>
        <taxon>Bacteria</taxon>
        <taxon>Candidatus Shapironibacteriota</taxon>
    </lineage>
</organism>
<dbReference type="AlphaFoldDB" id="A0A2H0KFX6"/>
<evidence type="ECO:0000313" key="1">
    <source>
        <dbReference type="EMBL" id="PIQ70146.1"/>
    </source>
</evidence>
<dbReference type="EMBL" id="PCVI01000032">
    <property type="protein sequence ID" value="PIQ70146.1"/>
    <property type="molecule type" value="Genomic_DNA"/>
</dbReference>
<comment type="caution">
    <text evidence="1">The sequence shown here is derived from an EMBL/GenBank/DDBJ whole genome shotgun (WGS) entry which is preliminary data.</text>
</comment>
<reference evidence="1 2" key="1">
    <citation type="submission" date="2017-09" db="EMBL/GenBank/DDBJ databases">
        <title>Depth-based differentiation of microbial function through sediment-hosted aquifers and enrichment of novel symbionts in the deep terrestrial subsurface.</title>
        <authorList>
            <person name="Probst A.J."/>
            <person name="Ladd B."/>
            <person name="Jarett J.K."/>
            <person name="Geller-Mcgrath D.E."/>
            <person name="Sieber C.M."/>
            <person name="Emerson J.B."/>
            <person name="Anantharaman K."/>
            <person name="Thomas B.C."/>
            <person name="Malmstrom R."/>
            <person name="Stieglmeier M."/>
            <person name="Klingl A."/>
            <person name="Woyke T."/>
            <person name="Ryan C.M."/>
            <person name="Banfield J.F."/>
        </authorList>
    </citation>
    <scope>NUCLEOTIDE SEQUENCE [LARGE SCALE GENOMIC DNA]</scope>
    <source>
        <strain evidence="1">CG11_big_fil_rev_8_21_14_0_20_40_12</strain>
    </source>
</reference>
<dbReference type="Proteomes" id="UP000231371">
    <property type="component" value="Unassembled WGS sequence"/>
</dbReference>
<protein>
    <submittedName>
        <fullName evidence="1">Uncharacterized protein</fullName>
    </submittedName>
</protein>
<name>A0A2H0KFX6_9BACT</name>
<proteinExistence type="predicted"/>